<dbReference type="RefSeq" id="WP_151867089.1">
    <property type="nucleotide sequence ID" value="NZ_WBZB01000056.1"/>
</dbReference>
<proteinExistence type="inferred from homology"/>
<keyword evidence="10" id="KW-1185">Reference proteome</keyword>
<feature type="binding site" evidence="8">
    <location>
        <begin position="188"/>
        <end position="189"/>
    </location>
    <ligand>
        <name>substrate</name>
    </ligand>
</feature>
<comment type="caution">
    <text evidence="9">The sequence shown here is derived from an EMBL/GenBank/DDBJ whole genome shotgun (WGS) entry which is preliminary data.</text>
</comment>
<comment type="pathway">
    <text evidence="8">Cell wall biogenesis; peptidoglycan biosynthesis.</text>
</comment>
<keyword evidence="5 8" id="KW-0413">Isomerase</keyword>
<feature type="binding site" evidence="8">
    <location>
        <begin position="13"/>
        <end position="14"/>
    </location>
    <ligand>
        <name>substrate</name>
    </ligand>
</feature>
<dbReference type="NCBIfam" id="TIGR00067">
    <property type="entry name" value="glut_race"/>
    <property type="match status" value="1"/>
</dbReference>
<feature type="active site" description="Proton donor/acceptor" evidence="8">
    <location>
        <position position="187"/>
    </location>
</feature>
<evidence type="ECO:0000256" key="4">
    <source>
        <dbReference type="ARBA" id="ARBA00022984"/>
    </source>
</evidence>
<gene>
    <name evidence="8 9" type="primary">murI</name>
    <name evidence="9" type="ORF">F8153_14600</name>
</gene>
<dbReference type="UniPathway" id="UPA00219"/>
<dbReference type="EMBL" id="WBZB01000056">
    <property type="protein sequence ID" value="KAB3525838.1"/>
    <property type="molecule type" value="Genomic_DNA"/>
</dbReference>
<dbReference type="GO" id="GO:0071555">
    <property type="term" value="P:cell wall organization"/>
    <property type="evidence" value="ECO:0007669"/>
    <property type="project" value="UniProtKB-KW"/>
</dbReference>
<evidence type="ECO:0000313" key="10">
    <source>
        <dbReference type="Proteomes" id="UP000465601"/>
    </source>
</evidence>
<feature type="active site" description="Proton donor/acceptor" evidence="8">
    <location>
        <position position="76"/>
    </location>
</feature>
<evidence type="ECO:0000256" key="3">
    <source>
        <dbReference type="ARBA" id="ARBA00022960"/>
    </source>
</evidence>
<organism evidence="9 10">
    <name type="scientific">Alkaliphilus serpentinus</name>
    <dbReference type="NCBI Taxonomy" id="1482731"/>
    <lineage>
        <taxon>Bacteria</taxon>
        <taxon>Bacillati</taxon>
        <taxon>Bacillota</taxon>
        <taxon>Clostridia</taxon>
        <taxon>Peptostreptococcales</taxon>
        <taxon>Natronincolaceae</taxon>
        <taxon>Alkaliphilus</taxon>
    </lineage>
</organism>
<dbReference type="EC" id="5.1.1.3" evidence="2 8"/>
<dbReference type="GO" id="GO:0009252">
    <property type="term" value="P:peptidoglycan biosynthetic process"/>
    <property type="evidence" value="ECO:0007669"/>
    <property type="project" value="UniProtKB-UniRule"/>
</dbReference>
<dbReference type="OrthoDB" id="9801055at2"/>
<dbReference type="Pfam" id="PF01177">
    <property type="entry name" value="Asp_Glu_race"/>
    <property type="match status" value="1"/>
</dbReference>
<dbReference type="InterPro" id="IPR018187">
    <property type="entry name" value="Asp/Glu_racemase_AS_1"/>
</dbReference>
<reference evidence="9 10" key="1">
    <citation type="submission" date="2019-10" db="EMBL/GenBank/DDBJ databases">
        <title>Alkaliphilus serpentinus sp. nov. and Alkaliphilus pronyensis sp. nov., two novel anaerobic alkaliphilic species isolated from the serpentinized-hosted hydrothermal field of the Prony Bay (New Caledonia).</title>
        <authorList>
            <person name="Postec A."/>
        </authorList>
    </citation>
    <scope>NUCLEOTIDE SEQUENCE [LARGE SCALE GENOMIC DNA]</scope>
    <source>
        <strain evidence="9 10">LacT</strain>
    </source>
</reference>
<dbReference type="Proteomes" id="UP000465601">
    <property type="component" value="Unassembled WGS sequence"/>
</dbReference>
<dbReference type="InterPro" id="IPR004391">
    <property type="entry name" value="Glu_race"/>
</dbReference>
<dbReference type="InterPro" id="IPR001920">
    <property type="entry name" value="Asp/Glu_race"/>
</dbReference>
<evidence type="ECO:0000256" key="8">
    <source>
        <dbReference type="HAMAP-Rule" id="MF_00258"/>
    </source>
</evidence>
<protein>
    <recommendedName>
        <fullName evidence="7 8">Glutamate racemase</fullName>
        <ecNumber evidence="2 8">5.1.1.3</ecNumber>
    </recommendedName>
</protein>
<dbReference type="PANTHER" id="PTHR21198:SF3">
    <property type="entry name" value="GLUTAMATE RACEMASE"/>
    <property type="match status" value="1"/>
</dbReference>
<dbReference type="PANTHER" id="PTHR21198">
    <property type="entry name" value="GLUTAMATE RACEMASE"/>
    <property type="match status" value="1"/>
</dbReference>
<dbReference type="PROSITE" id="PS00923">
    <property type="entry name" value="ASP_GLU_RACEMASE_1"/>
    <property type="match status" value="1"/>
</dbReference>
<dbReference type="GO" id="GO:0008360">
    <property type="term" value="P:regulation of cell shape"/>
    <property type="evidence" value="ECO:0007669"/>
    <property type="project" value="UniProtKB-KW"/>
</dbReference>
<evidence type="ECO:0000256" key="1">
    <source>
        <dbReference type="ARBA" id="ARBA00001602"/>
    </source>
</evidence>
<evidence type="ECO:0000256" key="5">
    <source>
        <dbReference type="ARBA" id="ARBA00023235"/>
    </source>
</evidence>
<dbReference type="Gene3D" id="3.40.50.1860">
    <property type="match status" value="2"/>
</dbReference>
<dbReference type="AlphaFoldDB" id="A0A833MCN2"/>
<dbReference type="GO" id="GO:0008881">
    <property type="term" value="F:glutamate racemase activity"/>
    <property type="evidence" value="ECO:0007669"/>
    <property type="project" value="UniProtKB-UniRule"/>
</dbReference>
<evidence type="ECO:0000313" key="9">
    <source>
        <dbReference type="EMBL" id="KAB3525838.1"/>
    </source>
</evidence>
<keyword evidence="3 8" id="KW-0133">Cell shape</keyword>
<keyword evidence="6 8" id="KW-0961">Cell wall biogenesis/degradation</keyword>
<feature type="binding site" evidence="8">
    <location>
        <begin position="45"/>
        <end position="46"/>
    </location>
    <ligand>
        <name>substrate</name>
    </ligand>
</feature>
<dbReference type="FunFam" id="3.40.50.1860:FF:000002">
    <property type="entry name" value="Glutamate racemase"/>
    <property type="match status" value="1"/>
</dbReference>
<name>A0A833MCN2_9FIRM</name>
<sequence length="274" mass="30520">MKNQSILPIGLFDSGVGGISVLAELMNLLPNEDYVYFGDSHHAPYGIKDTKDIKERSLQVADILMNIGVKLLVVACNTATSAAIKDLRERLDIPVIGMEPAIKPAITQTHWGKIVVMATPVTLKEKKFGDLIQQFKDGEAEIIKLPCPGLVEIIEGNGKSSDTLEEYLRNLYKDIDLNQVSTIVLGCTHYVFIKEAVKGVVGLEKTLIDGNLGTALHAKRMLENYNVLNNHRDEFKTQVQLLNSSPNMDMIHLSKRLLETQLMELQYKGSIKYI</sequence>
<keyword evidence="4 8" id="KW-0573">Peptidoglycan synthesis</keyword>
<accession>A0A833MCN2</accession>
<evidence type="ECO:0000256" key="6">
    <source>
        <dbReference type="ARBA" id="ARBA00023316"/>
    </source>
</evidence>
<comment type="catalytic activity">
    <reaction evidence="1 8">
        <text>L-glutamate = D-glutamate</text>
        <dbReference type="Rhea" id="RHEA:12813"/>
        <dbReference type="ChEBI" id="CHEBI:29985"/>
        <dbReference type="ChEBI" id="CHEBI:29986"/>
        <dbReference type="EC" id="5.1.1.3"/>
    </reaction>
</comment>
<evidence type="ECO:0000256" key="7">
    <source>
        <dbReference type="ARBA" id="ARBA00070053"/>
    </source>
</evidence>
<feature type="binding site" evidence="8">
    <location>
        <begin position="77"/>
        <end position="78"/>
    </location>
    <ligand>
        <name>substrate</name>
    </ligand>
</feature>
<comment type="similarity">
    <text evidence="8">Belongs to the aspartate/glutamate racemases family.</text>
</comment>
<dbReference type="HAMAP" id="MF_00258">
    <property type="entry name" value="Glu_racemase"/>
    <property type="match status" value="1"/>
</dbReference>
<dbReference type="InterPro" id="IPR015942">
    <property type="entry name" value="Asp/Glu/hydantoin_racemase"/>
</dbReference>
<evidence type="ECO:0000256" key="2">
    <source>
        <dbReference type="ARBA" id="ARBA00013090"/>
    </source>
</evidence>
<dbReference type="SUPFAM" id="SSF53681">
    <property type="entry name" value="Aspartate/glutamate racemase"/>
    <property type="match status" value="2"/>
</dbReference>
<comment type="function">
    <text evidence="8">Provides the (R)-glutamate required for cell wall biosynthesis.</text>
</comment>